<reference evidence="2" key="1">
    <citation type="submission" date="2023-08" db="EMBL/GenBank/DDBJ databases">
        <title>Chromosome-level Genome Assembly of mud carp (Cirrhinus molitorella).</title>
        <authorList>
            <person name="Liu H."/>
        </authorList>
    </citation>
    <scope>NUCLEOTIDE SEQUENCE</scope>
    <source>
        <strain evidence="2">Prfri</strain>
        <tissue evidence="2">Muscle</tissue>
    </source>
</reference>
<evidence type="ECO:0000313" key="3">
    <source>
        <dbReference type="Proteomes" id="UP001187343"/>
    </source>
</evidence>
<dbReference type="AlphaFoldDB" id="A0AA88P083"/>
<gene>
    <name evidence="2" type="ORF">Q8A67_025501</name>
</gene>
<sequence>MLIRFDRLSPKKEEKHPPPPTTYSGVGDTMVEMEGETPHYSSFITSDEHEAGRLELRRLYLAGMRGTLPSVADVLKVNFKQSSVCSAYGIYKRKKAINDGCGHA</sequence>
<dbReference type="EMBL" id="JAUYZG010000025">
    <property type="protein sequence ID" value="KAK2867384.1"/>
    <property type="molecule type" value="Genomic_DNA"/>
</dbReference>
<feature type="region of interest" description="Disordered" evidence="1">
    <location>
        <begin position="1"/>
        <end position="28"/>
    </location>
</feature>
<evidence type="ECO:0000313" key="2">
    <source>
        <dbReference type="EMBL" id="KAK2867384.1"/>
    </source>
</evidence>
<organism evidence="2 3">
    <name type="scientific">Cirrhinus molitorella</name>
    <name type="common">mud carp</name>
    <dbReference type="NCBI Taxonomy" id="172907"/>
    <lineage>
        <taxon>Eukaryota</taxon>
        <taxon>Metazoa</taxon>
        <taxon>Chordata</taxon>
        <taxon>Craniata</taxon>
        <taxon>Vertebrata</taxon>
        <taxon>Euteleostomi</taxon>
        <taxon>Actinopterygii</taxon>
        <taxon>Neopterygii</taxon>
        <taxon>Teleostei</taxon>
        <taxon>Ostariophysi</taxon>
        <taxon>Cypriniformes</taxon>
        <taxon>Cyprinidae</taxon>
        <taxon>Labeoninae</taxon>
        <taxon>Labeonini</taxon>
        <taxon>Cirrhinus</taxon>
    </lineage>
</organism>
<name>A0AA88P083_9TELE</name>
<evidence type="ECO:0000256" key="1">
    <source>
        <dbReference type="SAM" id="MobiDB-lite"/>
    </source>
</evidence>
<dbReference type="Proteomes" id="UP001187343">
    <property type="component" value="Unassembled WGS sequence"/>
</dbReference>
<keyword evidence="3" id="KW-1185">Reference proteome</keyword>
<protein>
    <submittedName>
        <fullName evidence="2">Uncharacterized protein</fullName>
    </submittedName>
</protein>
<accession>A0AA88P083</accession>
<proteinExistence type="predicted"/>
<comment type="caution">
    <text evidence="2">The sequence shown here is derived from an EMBL/GenBank/DDBJ whole genome shotgun (WGS) entry which is preliminary data.</text>
</comment>
<feature type="compositionally biased region" description="Basic and acidic residues" evidence="1">
    <location>
        <begin position="1"/>
        <end position="17"/>
    </location>
</feature>